<dbReference type="GO" id="GO:0007155">
    <property type="term" value="P:cell adhesion"/>
    <property type="evidence" value="ECO:0007669"/>
    <property type="project" value="InterPro"/>
</dbReference>
<dbReference type="GO" id="GO:0009279">
    <property type="term" value="C:cell outer membrane"/>
    <property type="evidence" value="ECO:0007669"/>
    <property type="project" value="UniProtKB-SubCell"/>
</dbReference>
<dbReference type="PRINTS" id="PR01021">
    <property type="entry name" value="OMPADOMAIN"/>
</dbReference>
<dbReference type="Pfam" id="PF00691">
    <property type="entry name" value="OmpA"/>
    <property type="match status" value="1"/>
</dbReference>
<keyword evidence="4" id="KW-0998">Cell outer membrane</keyword>
<accession>A0A0K1PYK6</accession>
<feature type="compositionally biased region" description="Basic and acidic residues" evidence="6">
    <location>
        <begin position="460"/>
        <end position="473"/>
    </location>
</feature>
<evidence type="ECO:0000256" key="5">
    <source>
        <dbReference type="PROSITE-ProRule" id="PRU00473"/>
    </source>
</evidence>
<dbReference type="SUPFAM" id="SSF103647">
    <property type="entry name" value="TSP type-3 repeat"/>
    <property type="match status" value="1"/>
</dbReference>
<feature type="compositionally biased region" description="Basic and acidic residues" evidence="6">
    <location>
        <begin position="361"/>
        <end position="384"/>
    </location>
</feature>
<gene>
    <name evidence="8" type="ORF">AKJ09_05251</name>
</gene>
<feature type="compositionally biased region" description="Acidic residues" evidence="6">
    <location>
        <begin position="435"/>
        <end position="452"/>
    </location>
</feature>
<evidence type="ECO:0000313" key="8">
    <source>
        <dbReference type="EMBL" id="AKU98587.1"/>
    </source>
</evidence>
<evidence type="ECO:0000256" key="6">
    <source>
        <dbReference type="SAM" id="MobiDB-lite"/>
    </source>
</evidence>
<dbReference type="EMBL" id="CP012333">
    <property type="protein sequence ID" value="AKU98587.1"/>
    <property type="molecule type" value="Genomic_DNA"/>
</dbReference>
<dbReference type="InterPro" id="IPR050330">
    <property type="entry name" value="Bact_OuterMem_StrucFunc"/>
</dbReference>
<keyword evidence="3 5" id="KW-0472">Membrane</keyword>
<keyword evidence="8" id="KW-0969">Cilium</keyword>
<dbReference type="Pfam" id="PF02412">
    <property type="entry name" value="TSP_3"/>
    <property type="match status" value="2"/>
</dbReference>
<feature type="compositionally biased region" description="Basic and acidic residues" evidence="6">
    <location>
        <begin position="413"/>
        <end position="434"/>
    </location>
</feature>
<keyword evidence="2" id="KW-0732">Signal</keyword>
<evidence type="ECO:0000259" key="7">
    <source>
        <dbReference type="PROSITE" id="PS51123"/>
    </source>
</evidence>
<dbReference type="KEGG" id="llu:AKJ09_05251"/>
<comment type="subcellular location">
    <subcellularLocation>
        <location evidence="1">Cell outer membrane</location>
    </subcellularLocation>
</comment>
<dbReference type="STRING" id="1391654.AKJ09_05251"/>
<dbReference type="PANTHER" id="PTHR30329:SF21">
    <property type="entry name" value="LIPOPROTEIN YIAD-RELATED"/>
    <property type="match status" value="1"/>
</dbReference>
<dbReference type="Proteomes" id="UP000064967">
    <property type="component" value="Chromosome"/>
</dbReference>
<name>A0A0K1PYK6_9BACT</name>
<feature type="compositionally biased region" description="Basic residues" evidence="6">
    <location>
        <begin position="10"/>
        <end position="22"/>
    </location>
</feature>
<dbReference type="GO" id="GO:0005509">
    <property type="term" value="F:calcium ion binding"/>
    <property type="evidence" value="ECO:0007669"/>
    <property type="project" value="InterPro"/>
</dbReference>
<dbReference type="InterPro" id="IPR003367">
    <property type="entry name" value="Thrombospondin_3-like_rpt"/>
</dbReference>
<proteinExistence type="predicted"/>
<keyword evidence="8" id="KW-0966">Cell projection</keyword>
<dbReference type="PANTHER" id="PTHR30329">
    <property type="entry name" value="STATOR ELEMENT OF FLAGELLAR MOTOR COMPLEX"/>
    <property type="match status" value="1"/>
</dbReference>
<evidence type="ECO:0000256" key="3">
    <source>
        <dbReference type="ARBA" id="ARBA00023136"/>
    </source>
</evidence>
<dbReference type="CDD" id="cd07185">
    <property type="entry name" value="OmpA_C-like"/>
    <property type="match status" value="1"/>
</dbReference>
<keyword evidence="9" id="KW-1185">Reference proteome</keyword>
<dbReference type="Gene3D" id="4.10.1080.10">
    <property type="entry name" value="TSP type-3 repeat"/>
    <property type="match status" value="1"/>
</dbReference>
<feature type="compositionally biased region" description="Acidic residues" evidence="6">
    <location>
        <begin position="385"/>
        <end position="398"/>
    </location>
</feature>
<evidence type="ECO:0000313" key="9">
    <source>
        <dbReference type="Proteomes" id="UP000064967"/>
    </source>
</evidence>
<feature type="region of interest" description="Disordered" evidence="6">
    <location>
        <begin position="361"/>
        <end position="476"/>
    </location>
</feature>
<evidence type="ECO:0000256" key="1">
    <source>
        <dbReference type="ARBA" id="ARBA00004442"/>
    </source>
</evidence>
<protein>
    <submittedName>
        <fullName evidence="8">Flagellar motor rotation protein MotB</fullName>
    </submittedName>
</protein>
<dbReference type="PROSITE" id="PS51123">
    <property type="entry name" value="OMPA_2"/>
    <property type="match status" value="1"/>
</dbReference>
<feature type="region of interest" description="Disordered" evidence="6">
    <location>
        <begin position="1"/>
        <end position="22"/>
    </location>
</feature>
<dbReference type="InterPro" id="IPR036737">
    <property type="entry name" value="OmpA-like_sf"/>
</dbReference>
<feature type="domain" description="OmpA-like" evidence="7">
    <location>
        <begin position="482"/>
        <end position="600"/>
    </location>
</feature>
<dbReference type="InterPro" id="IPR006665">
    <property type="entry name" value="OmpA-like"/>
</dbReference>
<dbReference type="InterPro" id="IPR006664">
    <property type="entry name" value="OMP_bac"/>
</dbReference>
<dbReference type="SUPFAM" id="SSF103088">
    <property type="entry name" value="OmpA-like"/>
    <property type="match status" value="1"/>
</dbReference>
<dbReference type="Gene3D" id="3.30.1330.60">
    <property type="entry name" value="OmpA-like domain"/>
    <property type="match status" value="1"/>
</dbReference>
<dbReference type="OrthoDB" id="9805566at2"/>
<sequence length="608" mass="66062">MSEEQDKVSGFRRTRRPRSPRKARVLAGVTVASVGLAALLAPGEAKAQQKTFHLDRLEIPGAPEDGIALFRPTTSQRNLVYGQLGIGYSLRPLKTRNITSDTSVLARSRTSVIQDQLTIYGSAGFQLLDRVTLGLTFPFTPWQTGGNPDYGTGNVTGVGQTRTTYVNPDGPTASDLRIDLRGTVLRSDDRKTALGAQVSVFAPTGTTSNLGGDGGAGALLMVTAEHTIKWITLVANTGVQFRPRRAINDPNGGSGLGIGDEWRWGIGAFVPLKDGKYRVGGTIFGQTGIESDSIIGKTFFTKQNTPLEWQLEGRMRFGPADHWWVGAGAGSRLFVNAYGAPDFRVVGILGAYVPILDSDAKSPERKAEMRARWRQERMSDRDNDGIPDDIDACPDEPEDHQGGDPNDGCPMPPDRDGDGIPDQYDKCPDKPEDKDGIDDGDGCPEDDADQDGVPDAVDACPKEPGQKSSDPKKNGCPSFIKVEGNVVRILQQVHFATASTTILPESFPMLQEISNLLKANPAIKRMSIEGHTDNRGAAELNKTLSQGRANSVMNWLVQHGIEPARLEAHGYGLERPIEDNSTEDGRAKNRRVEFKIVEEEDTNTFKKK</sequence>
<keyword evidence="8" id="KW-0282">Flagellum</keyword>
<reference evidence="8 9" key="1">
    <citation type="submission" date="2015-08" db="EMBL/GenBank/DDBJ databases">
        <authorList>
            <person name="Babu N.S."/>
            <person name="Beckwith C.J."/>
            <person name="Beseler K.G."/>
            <person name="Brison A."/>
            <person name="Carone J.V."/>
            <person name="Caskin T.P."/>
            <person name="Diamond M."/>
            <person name="Durham M.E."/>
            <person name="Foxe J.M."/>
            <person name="Go M."/>
            <person name="Henderson B.A."/>
            <person name="Jones I.B."/>
            <person name="McGettigan J.A."/>
            <person name="Micheletti S.J."/>
            <person name="Nasrallah M.E."/>
            <person name="Ortiz D."/>
            <person name="Piller C.R."/>
            <person name="Privatt S.R."/>
            <person name="Schneider S.L."/>
            <person name="Sharp S."/>
            <person name="Smith T.C."/>
            <person name="Stanton J.D."/>
            <person name="Ullery H.E."/>
            <person name="Wilson R.J."/>
            <person name="Serrano M.G."/>
            <person name="Buck G."/>
            <person name="Lee V."/>
            <person name="Wang Y."/>
            <person name="Carvalho R."/>
            <person name="Voegtly L."/>
            <person name="Shi R."/>
            <person name="Duckworth R."/>
            <person name="Johnson A."/>
            <person name="Loviza R."/>
            <person name="Walstead R."/>
            <person name="Shah Z."/>
            <person name="Kiflezghi M."/>
            <person name="Wade K."/>
            <person name="Ball S.L."/>
            <person name="Bradley K.W."/>
            <person name="Asai D.J."/>
            <person name="Bowman C.A."/>
            <person name="Russell D.A."/>
            <person name="Pope W.H."/>
            <person name="Jacobs-Sera D."/>
            <person name="Hendrix R.W."/>
            <person name="Hatfull G.F."/>
        </authorList>
    </citation>
    <scope>NUCLEOTIDE SEQUENCE [LARGE SCALE GENOMIC DNA]</scope>
    <source>
        <strain evidence="8 9">DSM 27648</strain>
    </source>
</reference>
<organism evidence="8 9">
    <name type="scientific">Labilithrix luteola</name>
    <dbReference type="NCBI Taxonomy" id="1391654"/>
    <lineage>
        <taxon>Bacteria</taxon>
        <taxon>Pseudomonadati</taxon>
        <taxon>Myxococcota</taxon>
        <taxon>Polyangia</taxon>
        <taxon>Polyangiales</taxon>
        <taxon>Labilitrichaceae</taxon>
        <taxon>Labilithrix</taxon>
    </lineage>
</organism>
<evidence type="ECO:0000256" key="4">
    <source>
        <dbReference type="ARBA" id="ARBA00023237"/>
    </source>
</evidence>
<evidence type="ECO:0000256" key="2">
    <source>
        <dbReference type="ARBA" id="ARBA00022729"/>
    </source>
</evidence>
<dbReference type="AlphaFoldDB" id="A0A0K1PYK6"/>
<dbReference type="InterPro" id="IPR028974">
    <property type="entry name" value="TSP_type-3_rpt"/>
</dbReference>